<evidence type="ECO:0000313" key="8">
    <source>
        <dbReference type="Proteomes" id="UP000008141"/>
    </source>
</evidence>
<dbReference type="PANTHER" id="PTHR11528">
    <property type="entry name" value="HEAT SHOCK PROTEIN 90 FAMILY MEMBER"/>
    <property type="match status" value="1"/>
</dbReference>
<keyword evidence="8" id="KW-1185">Reference proteome</keyword>
<evidence type="ECO:0008006" key="9">
    <source>
        <dbReference type="Google" id="ProtNLM"/>
    </source>
</evidence>
<keyword evidence="3" id="KW-0067">ATP-binding</keyword>
<evidence type="ECO:0000256" key="2">
    <source>
        <dbReference type="ARBA" id="ARBA00022741"/>
    </source>
</evidence>
<gene>
    <name evidence="7" type="ORF">CHLNCDRAFT_59468</name>
</gene>
<dbReference type="GO" id="GO:0005524">
    <property type="term" value="F:ATP binding"/>
    <property type="evidence" value="ECO:0007669"/>
    <property type="project" value="UniProtKB-KW"/>
</dbReference>
<dbReference type="STRING" id="554065.E1ZU41"/>
<dbReference type="GeneID" id="17350087"/>
<dbReference type="eggNOG" id="KOG0020">
    <property type="taxonomic scope" value="Eukaryota"/>
</dbReference>
<dbReference type="eggNOG" id="KOG0019">
    <property type="taxonomic scope" value="Eukaryota"/>
</dbReference>
<dbReference type="KEGG" id="cvr:CHLNCDRAFT_59468"/>
<dbReference type="GO" id="GO:0140662">
    <property type="term" value="F:ATP-dependent protein folding chaperone"/>
    <property type="evidence" value="ECO:0007669"/>
    <property type="project" value="InterPro"/>
</dbReference>
<evidence type="ECO:0000256" key="1">
    <source>
        <dbReference type="ARBA" id="ARBA00008239"/>
    </source>
</evidence>
<dbReference type="Proteomes" id="UP000008141">
    <property type="component" value="Unassembled WGS sequence"/>
</dbReference>
<reference evidence="7 8" key="1">
    <citation type="journal article" date="2010" name="Plant Cell">
        <title>The Chlorella variabilis NC64A genome reveals adaptation to photosymbiosis, coevolution with viruses, and cryptic sex.</title>
        <authorList>
            <person name="Blanc G."/>
            <person name="Duncan G."/>
            <person name="Agarkova I."/>
            <person name="Borodovsky M."/>
            <person name="Gurnon J."/>
            <person name="Kuo A."/>
            <person name="Lindquist E."/>
            <person name="Lucas S."/>
            <person name="Pangilinan J."/>
            <person name="Polle J."/>
            <person name="Salamov A."/>
            <person name="Terry A."/>
            <person name="Yamada T."/>
            <person name="Dunigan D.D."/>
            <person name="Grigoriev I.V."/>
            <person name="Claverie J.M."/>
            <person name="Van Etten J.L."/>
        </authorList>
    </citation>
    <scope>NUCLEOTIDE SEQUENCE [LARGE SCALE GENOMIC DNA]</scope>
    <source>
        <strain evidence="7 8">NC64A</strain>
    </source>
</reference>
<feature type="chain" id="PRO_5003156258" description="Histidine kinase/HSP90-like ATPase domain-containing protein" evidence="6">
    <location>
        <begin position="24"/>
        <end position="325"/>
    </location>
</feature>
<dbReference type="InterPro" id="IPR020575">
    <property type="entry name" value="Hsp90_N"/>
</dbReference>
<dbReference type="PRINTS" id="PR00775">
    <property type="entry name" value="HEATSHOCK90"/>
</dbReference>
<proteinExistence type="inferred from homology"/>
<keyword evidence="6" id="KW-0732">Signal</keyword>
<organism evidence="8">
    <name type="scientific">Chlorella variabilis</name>
    <name type="common">Green alga</name>
    <dbReference type="NCBI Taxonomy" id="554065"/>
    <lineage>
        <taxon>Eukaryota</taxon>
        <taxon>Viridiplantae</taxon>
        <taxon>Chlorophyta</taxon>
        <taxon>core chlorophytes</taxon>
        <taxon>Trebouxiophyceae</taxon>
        <taxon>Chlorellales</taxon>
        <taxon>Chlorellaceae</taxon>
        <taxon>Chlorella clade</taxon>
        <taxon>Chlorella</taxon>
    </lineage>
</organism>
<dbReference type="GO" id="GO:0016887">
    <property type="term" value="F:ATP hydrolysis activity"/>
    <property type="evidence" value="ECO:0007669"/>
    <property type="project" value="InterPro"/>
</dbReference>
<feature type="compositionally biased region" description="Low complexity" evidence="5">
    <location>
        <begin position="26"/>
        <end position="43"/>
    </location>
</feature>
<evidence type="ECO:0000256" key="3">
    <source>
        <dbReference type="ARBA" id="ARBA00022840"/>
    </source>
</evidence>
<dbReference type="Gene3D" id="3.30.565.10">
    <property type="entry name" value="Histidine kinase-like ATPase, C-terminal domain"/>
    <property type="match status" value="1"/>
</dbReference>
<dbReference type="SUPFAM" id="SSF110942">
    <property type="entry name" value="HSP90 C-terminal domain"/>
    <property type="match status" value="1"/>
</dbReference>
<keyword evidence="2" id="KW-0547">Nucleotide-binding</keyword>
<feature type="region of interest" description="Disordered" evidence="5">
    <location>
        <begin position="26"/>
        <end position="45"/>
    </location>
</feature>
<dbReference type="EMBL" id="GL433896">
    <property type="protein sequence ID" value="EFN50654.1"/>
    <property type="molecule type" value="Genomic_DNA"/>
</dbReference>
<dbReference type="SUPFAM" id="SSF55874">
    <property type="entry name" value="ATPase domain of HSP90 chaperone/DNA topoisomerase II/histidine kinase"/>
    <property type="match status" value="1"/>
</dbReference>
<feature type="signal peptide" evidence="6">
    <location>
        <begin position="1"/>
        <end position="23"/>
    </location>
</feature>
<dbReference type="OrthoDB" id="1744115at2759"/>
<dbReference type="GO" id="GO:0051082">
    <property type="term" value="F:unfolded protein binding"/>
    <property type="evidence" value="ECO:0007669"/>
    <property type="project" value="InterPro"/>
</dbReference>
<evidence type="ECO:0000256" key="5">
    <source>
        <dbReference type="SAM" id="MobiDB-lite"/>
    </source>
</evidence>
<sequence length="325" mass="36499">MPRNAAWLLLLVACAALHGTCRAEEAATPDAVPETPPAVAAPAAKDRQFRAGAKTRPFQMQKGGDLNLIGQFGVGFYSVYLVADYVEVVTKHNDDKQYVWESKADGSFAVSEDTEGAPLGRGTQINIYLKESCQEYLQEDKLKELVQRYSEFINFPIYMLTHSTVEKENVHEYEDKEFANVSKDDLKLGDKDAGEKKADKKLKEEFKDLAKWWKESLGPAVESVKVSKRLATTPCVVVSSKYGWSATMEKIARSQTLGDSERAKWMRGQRTLEINPRHPLIRELKAQHIADPESASVKDNAQLLYQTCLLESGCLLDDMKEFNSR</sequence>
<keyword evidence="4" id="KW-0143">Chaperone</keyword>
<feature type="non-terminal residue" evidence="7">
    <location>
        <position position="325"/>
    </location>
</feature>
<dbReference type="InterPro" id="IPR036890">
    <property type="entry name" value="HATPase_C_sf"/>
</dbReference>
<dbReference type="FunFam" id="1.20.120.790:FF:000001">
    <property type="entry name" value="Heat shock protein 90 alpha"/>
    <property type="match status" value="1"/>
</dbReference>
<dbReference type="InterPro" id="IPR001404">
    <property type="entry name" value="Hsp90_fam"/>
</dbReference>
<dbReference type="Pfam" id="PF00183">
    <property type="entry name" value="HSP90"/>
    <property type="match status" value="1"/>
</dbReference>
<dbReference type="RefSeq" id="XP_005842771.1">
    <property type="nucleotide sequence ID" value="XM_005842712.1"/>
</dbReference>
<evidence type="ECO:0000256" key="6">
    <source>
        <dbReference type="SAM" id="SignalP"/>
    </source>
</evidence>
<evidence type="ECO:0000256" key="4">
    <source>
        <dbReference type="ARBA" id="ARBA00023186"/>
    </source>
</evidence>
<dbReference type="AlphaFoldDB" id="E1ZU41"/>
<protein>
    <recommendedName>
        <fullName evidence="9">Histidine kinase/HSP90-like ATPase domain-containing protein</fullName>
    </recommendedName>
</protein>
<evidence type="ECO:0000313" key="7">
    <source>
        <dbReference type="EMBL" id="EFN50654.1"/>
    </source>
</evidence>
<name>E1ZU41_CHLVA</name>
<accession>E1ZU41</accession>
<dbReference type="InParanoid" id="E1ZU41"/>
<dbReference type="InterPro" id="IPR037196">
    <property type="entry name" value="HSP90_C"/>
</dbReference>
<dbReference type="Gene3D" id="1.20.120.790">
    <property type="entry name" value="Heat shock protein 90, C-terminal domain"/>
    <property type="match status" value="1"/>
</dbReference>
<comment type="similarity">
    <text evidence="1">Belongs to the heat shock protein 90 family.</text>
</comment>